<gene>
    <name evidence="1" type="ORF">GCM10023150_19420</name>
</gene>
<evidence type="ECO:0000313" key="2">
    <source>
        <dbReference type="Proteomes" id="UP001501294"/>
    </source>
</evidence>
<sequence>MSTPVYIRIYNYTDHAITTDVTDHRDLENSGKSFDDKTIQPDDVYESSVEVKTGIGNGELTITIKEGSATLGFFKMKDLKNPHEGVNSIQVPNPPEHPIQFSYVAYRKIDNMPEDNRYIYLVVNKYPQGSKLP</sequence>
<comment type="caution">
    <text evidence="1">The sequence shown here is derived from an EMBL/GenBank/DDBJ whole genome shotgun (WGS) entry which is preliminary data.</text>
</comment>
<reference evidence="2" key="1">
    <citation type="journal article" date="2019" name="Int. J. Syst. Evol. Microbiol.">
        <title>The Global Catalogue of Microorganisms (GCM) 10K type strain sequencing project: providing services to taxonomists for standard genome sequencing and annotation.</title>
        <authorList>
            <consortium name="The Broad Institute Genomics Platform"/>
            <consortium name="The Broad Institute Genome Sequencing Center for Infectious Disease"/>
            <person name="Wu L."/>
            <person name="Ma J."/>
        </authorList>
    </citation>
    <scope>NUCLEOTIDE SEQUENCE [LARGE SCALE GENOMIC DNA]</scope>
    <source>
        <strain evidence="2">JCM 17727</strain>
    </source>
</reference>
<keyword evidence="2" id="KW-1185">Reference proteome</keyword>
<evidence type="ECO:0000313" key="1">
    <source>
        <dbReference type="EMBL" id="GAA4352078.1"/>
    </source>
</evidence>
<dbReference type="Proteomes" id="UP001501294">
    <property type="component" value="Unassembled WGS sequence"/>
</dbReference>
<proteinExistence type="predicted"/>
<dbReference type="EMBL" id="BAABFU010000003">
    <property type="protein sequence ID" value="GAA4352078.1"/>
    <property type="molecule type" value="Genomic_DNA"/>
</dbReference>
<protein>
    <submittedName>
        <fullName evidence="1">Uncharacterized protein</fullName>
    </submittedName>
</protein>
<name>A0ABP8I5X2_9GAMM</name>
<accession>A0ABP8I5X2</accession>
<organism evidence="1 2">
    <name type="scientific">Kangiella taiwanensis</name>
    <dbReference type="NCBI Taxonomy" id="1079179"/>
    <lineage>
        <taxon>Bacteria</taxon>
        <taxon>Pseudomonadati</taxon>
        <taxon>Pseudomonadota</taxon>
        <taxon>Gammaproteobacteria</taxon>
        <taxon>Kangiellales</taxon>
        <taxon>Kangiellaceae</taxon>
        <taxon>Kangiella</taxon>
    </lineage>
</organism>
<dbReference type="RefSeq" id="WP_223579687.1">
    <property type="nucleotide sequence ID" value="NZ_BAABFU010000003.1"/>
</dbReference>